<protein>
    <submittedName>
        <fullName evidence="2">DUF128 domain-containing protein</fullName>
    </submittedName>
</protein>
<dbReference type="PANTHER" id="PTHR41964">
    <property type="entry name" value="GLOBAL NITROGEN REGULATOR NRPR"/>
    <property type="match status" value="1"/>
</dbReference>
<evidence type="ECO:0000313" key="3">
    <source>
        <dbReference type="Proteomes" id="UP000600363"/>
    </source>
</evidence>
<dbReference type="Gene3D" id="3.30.70.1360">
    <property type="entry name" value="mj0159-like"/>
    <property type="match status" value="2"/>
</dbReference>
<gene>
    <name evidence="2" type="ORF">HA299_00995</name>
</gene>
<dbReference type="InterPro" id="IPR036984">
    <property type="entry name" value="NrpR_dom_sf"/>
</dbReference>
<dbReference type="InterPro" id="IPR038982">
    <property type="entry name" value="NrpR"/>
</dbReference>
<accession>A0A832RS69</accession>
<comment type="caution">
    <text evidence="2">The sequence shown here is derived from an EMBL/GenBank/DDBJ whole genome shotgun (WGS) entry which is preliminary data.</text>
</comment>
<dbReference type="PANTHER" id="PTHR41964:SF1">
    <property type="entry name" value="GLOBAL NITROGEN REGULATOR NRPR"/>
    <property type="match status" value="1"/>
</dbReference>
<dbReference type="RefSeq" id="WP_042687586.1">
    <property type="nucleotide sequence ID" value="NZ_DUIH01000003.1"/>
</dbReference>
<dbReference type="AlphaFoldDB" id="A0A832RS69"/>
<organism evidence="2 3">
    <name type="scientific">Methermicoccus shengliensis</name>
    <dbReference type="NCBI Taxonomy" id="660064"/>
    <lineage>
        <taxon>Archaea</taxon>
        <taxon>Methanobacteriati</taxon>
        <taxon>Methanobacteriota</taxon>
        <taxon>Stenosarchaea group</taxon>
        <taxon>Methanomicrobia</taxon>
        <taxon>Methanosarcinales</taxon>
        <taxon>Methermicoccaceae</taxon>
        <taxon>Methermicoccus</taxon>
    </lineage>
</organism>
<dbReference type="EMBL" id="DUIH01000003">
    <property type="protein sequence ID" value="HIH69190.1"/>
    <property type="molecule type" value="Genomic_DNA"/>
</dbReference>
<reference evidence="2" key="1">
    <citation type="journal article" date="2020" name="bioRxiv">
        <title>A rank-normalized archaeal taxonomy based on genome phylogeny resolves widespread incomplete and uneven classifications.</title>
        <authorList>
            <person name="Rinke C."/>
            <person name="Chuvochina M."/>
            <person name="Mussig A.J."/>
            <person name="Chaumeil P.-A."/>
            <person name="Waite D.W."/>
            <person name="Whitman W.B."/>
            <person name="Parks D.H."/>
            <person name="Hugenholtz P."/>
        </authorList>
    </citation>
    <scope>NUCLEOTIDE SEQUENCE</scope>
    <source>
        <strain evidence="2">UBA12518</strain>
    </source>
</reference>
<feature type="domain" description="NrpR regulatory" evidence="1">
    <location>
        <begin position="19"/>
        <end position="250"/>
    </location>
</feature>
<evidence type="ECO:0000313" key="2">
    <source>
        <dbReference type="EMBL" id="HIH69190.1"/>
    </source>
</evidence>
<name>A0A832RS69_9EURY</name>
<dbReference type="Pfam" id="PF01995">
    <property type="entry name" value="NRD1_2"/>
    <property type="match status" value="1"/>
</dbReference>
<dbReference type="InterPro" id="IPR002846">
    <property type="entry name" value="NRD"/>
</dbReference>
<sequence length="257" mass="27696">MKHIEGNDGAHPLVFTDVLVEENMYATEFDFSKEWARVVVNSCMIPKEELERALTILRDVLVSGIAVSPYVRLCDEGEDFYGLVVPPGYVALITVCSITLCGALLKAGIPVKPKLGGIVQVENCVAQRFTQVMSYSSTTVDPLEALLSQELTSVSTVVDTGSGKILASLHESPIASRDAFHYVLESLSKMGFAGILEVGEPNNDVLGVPVDVNHFGFVVVGGTNPMAAMQEAGIPVSLRPMSEVVELSELLHFEDVL</sequence>
<dbReference type="Proteomes" id="UP000600363">
    <property type="component" value="Unassembled WGS sequence"/>
</dbReference>
<evidence type="ECO:0000259" key="1">
    <source>
        <dbReference type="Pfam" id="PF01995"/>
    </source>
</evidence>
<proteinExistence type="predicted"/>